<accession>A0A7W7K884</accession>
<sequence>MQRALTSIRDRMDRLGVLLSGLCAVHCILGVVLVGVLGLGGQVLLAPEIHRIGLGMAVVIGFISLGFGVRRHGRIEPLVLGASGLSLMTAGLFVGHGLPEAVLTIGGVALVAAAHIRNLHKSA</sequence>
<feature type="transmembrane region" description="Helical" evidence="1">
    <location>
        <begin position="15"/>
        <end position="37"/>
    </location>
</feature>
<dbReference type="RefSeq" id="WP_184243311.1">
    <property type="nucleotide sequence ID" value="NZ_JACHLR010000004.1"/>
</dbReference>
<keyword evidence="3" id="KW-1185">Reference proteome</keyword>
<feature type="transmembrane region" description="Helical" evidence="1">
    <location>
        <begin position="78"/>
        <end position="95"/>
    </location>
</feature>
<name>A0A7W7K884_9SPHN</name>
<dbReference type="AlphaFoldDB" id="A0A7W7K884"/>
<reference evidence="2 3" key="1">
    <citation type="submission" date="2020-08" db="EMBL/GenBank/DDBJ databases">
        <title>Functional genomics of gut bacteria from endangered species of beetles.</title>
        <authorList>
            <person name="Carlos-Shanley C."/>
        </authorList>
    </citation>
    <scope>NUCLEOTIDE SEQUENCE [LARGE SCALE GENOMIC DNA]</scope>
    <source>
        <strain evidence="2 3">S00245</strain>
    </source>
</reference>
<dbReference type="Proteomes" id="UP000555448">
    <property type="component" value="Unassembled WGS sequence"/>
</dbReference>
<evidence type="ECO:0000256" key="1">
    <source>
        <dbReference type="SAM" id="Phobius"/>
    </source>
</evidence>
<keyword evidence="1" id="KW-1133">Transmembrane helix</keyword>
<protein>
    <submittedName>
        <fullName evidence="2">Putative branched-subunit amino acid permease</fullName>
    </submittedName>
</protein>
<dbReference type="EMBL" id="JACHLR010000004">
    <property type="protein sequence ID" value="MBB4858025.1"/>
    <property type="molecule type" value="Genomic_DNA"/>
</dbReference>
<keyword evidence="1" id="KW-0812">Transmembrane</keyword>
<evidence type="ECO:0000313" key="3">
    <source>
        <dbReference type="Proteomes" id="UP000555448"/>
    </source>
</evidence>
<dbReference type="InterPro" id="IPR004891">
    <property type="entry name" value="Mercury-R_MerC"/>
</dbReference>
<dbReference type="Pfam" id="PF03203">
    <property type="entry name" value="MerC"/>
    <property type="match status" value="1"/>
</dbReference>
<comment type="caution">
    <text evidence="2">The sequence shown here is derived from an EMBL/GenBank/DDBJ whole genome shotgun (WGS) entry which is preliminary data.</text>
</comment>
<organism evidence="2 3">
    <name type="scientific">Novosphingobium chloroacetimidivorans</name>
    <dbReference type="NCBI Taxonomy" id="1428314"/>
    <lineage>
        <taxon>Bacteria</taxon>
        <taxon>Pseudomonadati</taxon>
        <taxon>Pseudomonadota</taxon>
        <taxon>Alphaproteobacteria</taxon>
        <taxon>Sphingomonadales</taxon>
        <taxon>Sphingomonadaceae</taxon>
        <taxon>Novosphingobium</taxon>
    </lineage>
</organism>
<dbReference type="GO" id="GO:0016020">
    <property type="term" value="C:membrane"/>
    <property type="evidence" value="ECO:0007669"/>
    <property type="project" value="InterPro"/>
</dbReference>
<proteinExistence type="predicted"/>
<evidence type="ECO:0000313" key="2">
    <source>
        <dbReference type="EMBL" id="MBB4858025.1"/>
    </source>
</evidence>
<feature type="transmembrane region" description="Helical" evidence="1">
    <location>
        <begin position="49"/>
        <end position="69"/>
    </location>
</feature>
<feature type="transmembrane region" description="Helical" evidence="1">
    <location>
        <begin position="101"/>
        <end position="119"/>
    </location>
</feature>
<keyword evidence="1" id="KW-0472">Membrane</keyword>
<gene>
    <name evidence="2" type="ORF">HNO88_001339</name>
</gene>
<dbReference type="GO" id="GO:0015097">
    <property type="term" value="F:mercury ion transmembrane transporter activity"/>
    <property type="evidence" value="ECO:0007669"/>
    <property type="project" value="InterPro"/>
</dbReference>